<evidence type="ECO:0000313" key="2">
    <source>
        <dbReference type="EMBL" id="ODV66812.1"/>
    </source>
</evidence>
<dbReference type="InterPro" id="IPR053714">
    <property type="entry name" value="Iso_Racemase_Enz_sf"/>
</dbReference>
<dbReference type="RefSeq" id="XP_020075879.1">
    <property type="nucleotide sequence ID" value="XM_020221235.1"/>
</dbReference>
<dbReference type="GeneID" id="30995784"/>
<dbReference type="PANTHER" id="PTHR28047">
    <property type="entry name" value="PROTEIN DCG1"/>
    <property type="match status" value="1"/>
</dbReference>
<evidence type="ECO:0008006" key="4">
    <source>
        <dbReference type="Google" id="ProtNLM"/>
    </source>
</evidence>
<evidence type="ECO:0000313" key="3">
    <source>
        <dbReference type="Proteomes" id="UP000095085"/>
    </source>
</evidence>
<dbReference type="InterPro" id="IPR015942">
    <property type="entry name" value="Asp/Glu/hydantoin_racemase"/>
</dbReference>
<dbReference type="OrthoDB" id="412018at2759"/>
<dbReference type="AlphaFoldDB" id="A0A1E4RHS1"/>
<keyword evidence="3" id="KW-1185">Reference proteome</keyword>
<sequence length="237" mass="26364">MSIKILVVNPNSSQKVSDNLAKILSAPPLVEFTFYTGPASAPKEINGTQTSIESEQVVLPDLLDKNVIEKYDGFLICCYSDHHLIHSLGKHTKKPILGIMQATLLYSLLNPSLHKLFILTSVSEWEPLLDQAIIDFIGTSQEFPTKKFQKTKALNVSVLDLSNEEEFAKIKNQVDHFVNVEYANDHIDCILLGCAGMAGLDSKLSQAFPQIQFIDSVKVGVEFLTSIIRFNKENILS</sequence>
<protein>
    <recommendedName>
        <fullName evidence="4">DCG1-like protein</fullName>
    </recommendedName>
</protein>
<dbReference type="InterPro" id="IPR052186">
    <property type="entry name" value="Hydantoin_racemase-like"/>
</dbReference>
<dbReference type="STRING" id="984485.A0A1E4RHS1"/>
<organism evidence="2 3">
    <name type="scientific">Hyphopichia burtonii NRRL Y-1933</name>
    <dbReference type="NCBI Taxonomy" id="984485"/>
    <lineage>
        <taxon>Eukaryota</taxon>
        <taxon>Fungi</taxon>
        <taxon>Dikarya</taxon>
        <taxon>Ascomycota</taxon>
        <taxon>Saccharomycotina</taxon>
        <taxon>Pichiomycetes</taxon>
        <taxon>Debaryomycetaceae</taxon>
        <taxon>Hyphopichia</taxon>
    </lineage>
</organism>
<comment type="similarity">
    <text evidence="1">Belongs to the HyuE racemase family.</text>
</comment>
<dbReference type="EMBL" id="KV454541">
    <property type="protein sequence ID" value="ODV66812.1"/>
    <property type="molecule type" value="Genomic_DNA"/>
</dbReference>
<dbReference type="Pfam" id="PF01177">
    <property type="entry name" value="Asp_Glu_race"/>
    <property type="match status" value="1"/>
</dbReference>
<dbReference type="PANTHER" id="PTHR28047:SF5">
    <property type="entry name" value="PROTEIN DCG1"/>
    <property type="match status" value="1"/>
</dbReference>
<name>A0A1E4RHS1_9ASCO</name>
<evidence type="ECO:0000256" key="1">
    <source>
        <dbReference type="ARBA" id="ARBA00038414"/>
    </source>
</evidence>
<dbReference type="Gene3D" id="3.40.50.12500">
    <property type="match status" value="1"/>
</dbReference>
<accession>A0A1E4RHS1</accession>
<dbReference type="GO" id="GO:0047661">
    <property type="term" value="F:amino-acid racemase activity"/>
    <property type="evidence" value="ECO:0007669"/>
    <property type="project" value="InterPro"/>
</dbReference>
<dbReference type="Proteomes" id="UP000095085">
    <property type="component" value="Unassembled WGS sequence"/>
</dbReference>
<proteinExistence type="inferred from homology"/>
<reference evidence="3" key="1">
    <citation type="submission" date="2016-05" db="EMBL/GenBank/DDBJ databases">
        <title>Comparative genomics of biotechnologically important yeasts.</title>
        <authorList>
            <consortium name="DOE Joint Genome Institute"/>
            <person name="Riley R."/>
            <person name="Haridas S."/>
            <person name="Wolfe K.H."/>
            <person name="Lopes M.R."/>
            <person name="Hittinger C.T."/>
            <person name="Goker M."/>
            <person name="Salamov A."/>
            <person name="Wisecaver J."/>
            <person name="Long T.M."/>
            <person name="Aerts A.L."/>
            <person name="Barry K."/>
            <person name="Choi C."/>
            <person name="Clum A."/>
            <person name="Coughlan A.Y."/>
            <person name="Deshpande S."/>
            <person name="Douglass A.P."/>
            <person name="Hanson S.J."/>
            <person name="Klenk H.-P."/>
            <person name="Labutti K."/>
            <person name="Lapidus A."/>
            <person name="Lindquist E."/>
            <person name="Lipzen A."/>
            <person name="Meier-Kolthoff J.P."/>
            <person name="Ohm R.A."/>
            <person name="Otillar R.P."/>
            <person name="Pangilinan J."/>
            <person name="Peng Y."/>
            <person name="Rokas A."/>
            <person name="Rosa C.A."/>
            <person name="Scheuner C."/>
            <person name="Sibirny A.A."/>
            <person name="Slot J.C."/>
            <person name="Stielow J.B."/>
            <person name="Sun H."/>
            <person name="Kurtzman C.P."/>
            <person name="Blackwell M."/>
            <person name="Grigoriev I.V."/>
            <person name="Jeffries T.W."/>
        </authorList>
    </citation>
    <scope>NUCLEOTIDE SEQUENCE [LARGE SCALE GENOMIC DNA]</scope>
    <source>
        <strain evidence="3">NRRL Y-1933</strain>
    </source>
</reference>
<gene>
    <name evidence="2" type="ORF">HYPBUDRAFT_152871</name>
</gene>